<evidence type="ECO:0000313" key="2">
    <source>
        <dbReference type="EMBL" id="EXY93014.1"/>
    </source>
</evidence>
<organism evidence="2 4">
    <name type="scientific">Bacteroides fragilis str. 3998T(B)3</name>
    <dbReference type="NCBI Taxonomy" id="1339316"/>
    <lineage>
        <taxon>Bacteria</taxon>
        <taxon>Pseudomonadati</taxon>
        <taxon>Bacteroidota</taxon>
        <taxon>Bacteroidia</taxon>
        <taxon>Bacteroidales</taxon>
        <taxon>Bacteroidaceae</taxon>
        <taxon>Bacteroides</taxon>
    </lineage>
</organism>
<name>A0A015U847_BACFG</name>
<evidence type="ECO:0000313" key="4">
    <source>
        <dbReference type="Proteomes" id="UP000020773"/>
    </source>
</evidence>
<accession>A0A015U847</accession>
<comment type="caution">
    <text evidence="2">The sequence shown here is derived from an EMBL/GenBank/DDBJ whole genome shotgun (WGS) entry which is preliminary data.</text>
</comment>
<protein>
    <submittedName>
        <fullName evidence="2">Uncharacterized protein</fullName>
    </submittedName>
</protein>
<dbReference type="EMBL" id="JGDB01000006">
    <property type="protein sequence ID" value="EXY93089.1"/>
    <property type="molecule type" value="Genomic_DNA"/>
</dbReference>
<proteinExistence type="predicted"/>
<dbReference type="AlphaFoldDB" id="A0A015U847"/>
<reference evidence="2 4" key="1">
    <citation type="submission" date="2014-02" db="EMBL/GenBank/DDBJ databases">
        <authorList>
            <person name="Sears C."/>
            <person name="Carroll K."/>
            <person name="Sack B.R."/>
            <person name="Qadri F."/>
            <person name="Myers L.L."/>
            <person name="Chung G.-T."/>
            <person name="Escheverria P."/>
            <person name="Fraser C.M."/>
            <person name="Sadzewicz L."/>
            <person name="Shefchek K.A."/>
            <person name="Tallon L."/>
            <person name="Das S.P."/>
            <person name="Daugherty S."/>
            <person name="Mongodin E.F."/>
        </authorList>
    </citation>
    <scope>NUCLEOTIDE SEQUENCE [LARGE SCALE GENOMIC DNA]</scope>
    <source>
        <strain evidence="2">3998T</strain>
        <strain evidence="4">3998T(B)3</strain>
    </source>
</reference>
<sequence>MVPGCFSDHAWQVILDQADRLFKPLADHLCNIRCLRHIRSPFKWYFNMKCLCICFLIVSLYSNQEGFKEDCIGLHILWQVLYLPLVACKGQVTSGVPIPRLLLWATFYFFLIFSTME</sequence>
<dbReference type="PATRIC" id="fig|1339316.3.peg.155"/>
<evidence type="ECO:0000313" key="1">
    <source>
        <dbReference type="EMBL" id="EXY92917.1"/>
    </source>
</evidence>
<evidence type="ECO:0000313" key="3">
    <source>
        <dbReference type="EMBL" id="EXY93089.1"/>
    </source>
</evidence>
<gene>
    <name evidence="3" type="ORF">M125_0153</name>
    <name evidence="2" type="ORF">M125_0245</name>
    <name evidence="1" type="ORF">M125_0332</name>
</gene>
<dbReference type="EMBL" id="JGDB01000009">
    <property type="protein sequence ID" value="EXY92917.1"/>
    <property type="molecule type" value="Genomic_DNA"/>
</dbReference>
<dbReference type="EMBL" id="JGDB01000008">
    <property type="protein sequence ID" value="EXY93014.1"/>
    <property type="molecule type" value="Genomic_DNA"/>
</dbReference>
<dbReference type="Proteomes" id="UP000020773">
    <property type="component" value="Unassembled WGS sequence"/>
</dbReference>